<dbReference type="PANTHER" id="PTHR34584">
    <property type="entry name" value="NA(+)/H(+) ANTIPORTER SUBUNIT E1"/>
    <property type="match status" value="1"/>
</dbReference>
<dbReference type="AlphaFoldDB" id="A0A2S7XUL3"/>
<keyword evidence="9" id="KW-1185">Reference proteome</keyword>
<evidence type="ECO:0000256" key="2">
    <source>
        <dbReference type="ARBA" id="ARBA00006228"/>
    </source>
</evidence>
<evidence type="ECO:0000256" key="5">
    <source>
        <dbReference type="ARBA" id="ARBA00022989"/>
    </source>
</evidence>
<evidence type="ECO:0000313" key="8">
    <source>
        <dbReference type="EMBL" id="PQJ97435.1"/>
    </source>
</evidence>
<comment type="similarity">
    <text evidence="2">Belongs to the CPA3 antiporters (TC 2.A.63) subunit E family.</text>
</comment>
<evidence type="ECO:0000256" key="7">
    <source>
        <dbReference type="SAM" id="Phobius"/>
    </source>
</evidence>
<dbReference type="GO" id="GO:0005886">
    <property type="term" value="C:plasma membrane"/>
    <property type="evidence" value="ECO:0007669"/>
    <property type="project" value="UniProtKB-SubCell"/>
</dbReference>
<feature type="transmembrane region" description="Helical" evidence="7">
    <location>
        <begin position="52"/>
        <end position="73"/>
    </location>
</feature>
<organism evidence="8 9">
    <name type="scientific">Chromatium okenii</name>
    <dbReference type="NCBI Taxonomy" id="61644"/>
    <lineage>
        <taxon>Bacteria</taxon>
        <taxon>Pseudomonadati</taxon>
        <taxon>Pseudomonadota</taxon>
        <taxon>Gammaproteobacteria</taxon>
        <taxon>Chromatiales</taxon>
        <taxon>Chromatiaceae</taxon>
        <taxon>Chromatium</taxon>
    </lineage>
</organism>
<sequence length="156" mass="17621">MERFQWFAVLLIAWVGLTNTLQYQELLAGILIAATIVWVTIPAPTINHARSWNLFGLLSYFPIFLKALVLANIDVAMRVLNPKLPINPGIVRVHTDLTVPYQRLILANSITLTPGTITLEMDNEDVYIHWIAVEDVDIIQMGETIKGDMERGIVRI</sequence>
<dbReference type="Pfam" id="PF01899">
    <property type="entry name" value="MNHE"/>
    <property type="match status" value="1"/>
</dbReference>
<evidence type="ECO:0000313" key="9">
    <source>
        <dbReference type="Proteomes" id="UP000239936"/>
    </source>
</evidence>
<dbReference type="PANTHER" id="PTHR34584:SF1">
    <property type="entry name" value="NA(+)_H(+) ANTIPORTER SUBUNIT E1"/>
    <property type="match status" value="1"/>
</dbReference>
<dbReference type="GO" id="GO:0008324">
    <property type="term" value="F:monoatomic cation transmembrane transporter activity"/>
    <property type="evidence" value="ECO:0007669"/>
    <property type="project" value="InterPro"/>
</dbReference>
<keyword evidence="4 7" id="KW-0812">Transmembrane</keyword>
<dbReference type="EMBL" id="PPGH01000013">
    <property type="protein sequence ID" value="PQJ97435.1"/>
    <property type="molecule type" value="Genomic_DNA"/>
</dbReference>
<protein>
    <submittedName>
        <fullName evidence="8">Sodium:proton antiporter</fullName>
    </submittedName>
</protein>
<keyword evidence="6 7" id="KW-0472">Membrane</keyword>
<keyword evidence="3" id="KW-1003">Cell membrane</keyword>
<dbReference type="PIRSF" id="PIRSF019239">
    <property type="entry name" value="MrpE"/>
    <property type="match status" value="1"/>
</dbReference>
<comment type="caution">
    <text evidence="8">The sequence shown here is derived from an EMBL/GenBank/DDBJ whole genome shotgun (WGS) entry which is preliminary data.</text>
</comment>
<feature type="transmembrane region" description="Helical" evidence="7">
    <location>
        <begin position="26"/>
        <end position="46"/>
    </location>
</feature>
<accession>A0A2S7XUL3</accession>
<gene>
    <name evidence="8" type="ORF">CXB77_02330</name>
</gene>
<dbReference type="Proteomes" id="UP000239936">
    <property type="component" value="Unassembled WGS sequence"/>
</dbReference>
<name>A0A2S7XUL3_9GAMM</name>
<evidence type="ECO:0000256" key="6">
    <source>
        <dbReference type="ARBA" id="ARBA00023136"/>
    </source>
</evidence>
<evidence type="ECO:0000256" key="3">
    <source>
        <dbReference type="ARBA" id="ARBA00022475"/>
    </source>
</evidence>
<proteinExistence type="inferred from homology"/>
<dbReference type="InterPro" id="IPR002758">
    <property type="entry name" value="Cation_antiport_E"/>
</dbReference>
<keyword evidence="5 7" id="KW-1133">Transmembrane helix</keyword>
<comment type="subcellular location">
    <subcellularLocation>
        <location evidence="1">Cell membrane</location>
        <topology evidence="1">Multi-pass membrane protein</topology>
    </subcellularLocation>
</comment>
<evidence type="ECO:0000256" key="4">
    <source>
        <dbReference type="ARBA" id="ARBA00022692"/>
    </source>
</evidence>
<reference evidence="8 9" key="1">
    <citation type="submission" date="2018-01" db="EMBL/GenBank/DDBJ databases">
        <title>The complete genome sequence of Chromatium okenii LaCa, a purple sulfur bacterium with a turbulent life.</title>
        <authorList>
            <person name="Luedin S.M."/>
            <person name="Liechti N."/>
            <person name="Storelli N."/>
            <person name="Danza F."/>
            <person name="Wittwer M."/>
            <person name="Pothier J.F."/>
            <person name="Tonolla M.A."/>
        </authorList>
    </citation>
    <scope>NUCLEOTIDE SEQUENCE [LARGE SCALE GENOMIC DNA]</scope>
    <source>
        <strain evidence="8 9">LaCa</strain>
    </source>
</reference>
<feature type="transmembrane region" description="Helical" evidence="7">
    <location>
        <begin position="6"/>
        <end position="21"/>
    </location>
</feature>
<dbReference type="OrthoDB" id="9807187at2"/>
<evidence type="ECO:0000256" key="1">
    <source>
        <dbReference type="ARBA" id="ARBA00004651"/>
    </source>
</evidence>